<evidence type="ECO:0000313" key="19">
    <source>
        <dbReference type="Proteomes" id="UP000830375"/>
    </source>
</evidence>
<keyword evidence="4" id="KW-0963">Cytoplasm</keyword>
<evidence type="ECO:0000256" key="15">
    <source>
        <dbReference type="ARBA" id="ARBA00023273"/>
    </source>
</evidence>
<comment type="subcellular location">
    <subcellularLocation>
        <location evidence="1">Cytoplasm</location>
        <location evidence="1">Cytoskeleton</location>
        <location evidence="1">Cilium basal body</location>
    </subcellularLocation>
    <subcellularLocation>
        <location evidence="2">Secreted</location>
        <location evidence="2">Extracellular space</location>
        <location evidence="2">Extracellular matrix</location>
    </subcellularLocation>
</comment>
<dbReference type="InterPro" id="IPR010796">
    <property type="entry name" value="C2_B9-type_dom"/>
</dbReference>
<dbReference type="InterPro" id="IPR029034">
    <property type="entry name" value="Cystine-knot_cytokine"/>
</dbReference>
<evidence type="ECO:0000256" key="5">
    <source>
        <dbReference type="ARBA" id="ARBA00022525"/>
    </source>
</evidence>
<evidence type="ECO:0000256" key="16">
    <source>
        <dbReference type="RuleBase" id="RU000354"/>
    </source>
</evidence>
<keyword evidence="14" id="KW-0497">Mitogen</keyword>
<keyword evidence="15" id="KW-0966">Cell projection</keyword>
<evidence type="ECO:0000256" key="14">
    <source>
        <dbReference type="ARBA" id="ARBA00023246"/>
    </source>
</evidence>
<keyword evidence="11" id="KW-1015">Disulfide bond</keyword>
<dbReference type="SMART" id="SM00204">
    <property type="entry name" value="TGFB"/>
    <property type="match status" value="1"/>
</dbReference>
<protein>
    <submittedName>
        <fullName evidence="18">Transforming growth factor beta-1 proprotein</fullName>
    </submittedName>
</protein>
<dbReference type="Pfam" id="PF00688">
    <property type="entry name" value="TGFb_propeptide"/>
    <property type="match status" value="1"/>
</dbReference>
<evidence type="ECO:0000256" key="4">
    <source>
        <dbReference type="ARBA" id="ARBA00022490"/>
    </source>
</evidence>
<comment type="caution">
    <text evidence="18">The sequence shown here is derived from an EMBL/GenBank/DDBJ whole genome shotgun (WGS) entry which is preliminary data.</text>
</comment>
<keyword evidence="5" id="KW-0964">Secreted</keyword>
<sequence length="552" mass="63474">MPQTGDMAYWSHPIDLHYTTKGLQGWPKLHLQVWHQDSFGRCQLYGYGYIHVPSSPGQHRLQCVTWRPLGSWQDQLAEMFVGGGPQLRSPDLIYSGADRYRLHTVGMGTVELELCVILRHFDRYALTMRVESLLLALQCLLGFVHYSGALSTCSPLDLELIKRKRIEAIRGQILSKLRLSQEPEVDEEEESKDIPPELISVYNSTMELNEEQAATPVHQPVEDPMEEEYYAKEVHKFIMKPVKENPDKFLRFNITDISHTLGLNRTVSQVELRLRMTDASIPEGTEERLELYQVTGNKSRYLESRFISKQMNSKWLSFDVTRTAEQGFQLKLADNCDHLKPFPFKIAGLTRLRGDKETLSENMPRPHILVMSLPLDGHSSSKSRRKRQTETDRACTDKSDGCCVRSLYIDFRKDLGWKWIHEPSGYYANYCTGSCSFLWAQENKYSKVLALYRQHNPGASAQPCCVPQVLDPLPILYYVGRQHKVRIEFTDVFSITFISVQLLNNVKTFFTGRTAVKYDCENLQVLLKTLSLVLMSKIKREGNFNPVFSEGK</sequence>
<dbReference type="InterPro" id="IPR015615">
    <property type="entry name" value="TGF-beta-rel"/>
</dbReference>
<evidence type="ECO:0000259" key="17">
    <source>
        <dbReference type="PROSITE" id="PS51362"/>
    </source>
</evidence>
<dbReference type="EMBL" id="JACTAM010000021">
    <property type="protein sequence ID" value="KAI2651389.1"/>
    <property type="molecule type" value="Genomic_DNA"/>
</dbReference>
<evidence type="ECO:0000256" key="9">
    <source>
        <dbReference type="ARBA" id="ARBA00022794"/>
    </source>
</evidence>
<dbReference type="InterPro" id="IPR017948">
    <property type="entry name" value="TGFb_CS"/>
</dbReference>
<evidence type="ECO:0000256" key="12">
    <source>
        <dbReference type="ARBA" id="ARBA00023180"/>
    </source>
</evidence>
<proteinExistence type="inferred from homology"/>
<feature type="domain" description="TGF-beta family profile" evidence="17">
    <location>
        <begin position="384"/>
        <end position="498"/>
    </location>
</feature>
<evidence type="ECO:0000256" key="1">
    <source>
        <dbReference type="ARBA" id="ARBA00004120"/>
    </source>
</evidence>
<evidence type="ECO:0000256" key="2">
    <source>
        <dbReference type="ARBA" id="ARBA00004498"/>
    </source>
</evidence>
<dbReference type="PANTHER" id="PTHR11848:SF125">
    <property type="entry name" value="TRANSFORMING GROWTH FACTOR BETA-1 PROPROTEIN"/>
    <property type="match status" value="1"/>
</dbReference>
<keyword evidence="7" id="KW-0165">Cleavage on pair of basic residues</keyword>
<evidence type="ECO:0000313" key="18">
    <source>
        <dbReference type="EMBL" id="KAI2651389.1"/>
    </source>
</evidence>
<keyword evidence="9" id="KW-0970">Cilium biogenesis/degradation</keyword>
<reference evidence="18 19" key="1">
    <citation type="submission" date="2022-01" db="EMBL/GenBank/DDBJ databases">
        <title>A high-quality chromosome-level genome assembly of rohu carp, Labeo rohita.</title>
        <authorList>
            <person name="Arick M.A. II"/>
            <person name="Hsu C.-Y."/>
            <person name="Magbanua Z."/>
            <person name="Pechanova O."/>
            <person name="Grover C."/>
            <person name="Miller E."/>
            <person name="Thrash A."/>
            <person name="Ezzel L."/>
            <person name="Alam S."/>
            <person name="Benzie J."/>
            <person name="Hamilton M."/>
            <person name="Karsi A."/>
            <person name="Lawrence M.L."/>
            <person name="Peterson D.G."/>
        </authorList>
    </citation>
    <scope>NUCLEOTIDE SEQUENCE [LARGE SCALE GENOMIC DNA]</scope>
    <source>
        <strain evidence="19">BAU-BD-2019</strain>
        <tissue evidence="18">Blood</tissue>
    </source>
</reference>
<dbReference type="PROSITE" id="PS51362">
    <property type="entry name" value="TGF_BETA_2"/>
    <property type="match status" value="1"/>
</dbReference>
<dbReference type="SUPFAM" id="SSF57501">
    <property type="entry name" value="Cystine-knot cytokines"/>
    <property type="match status" value="1"/>
</dbReference>
<keyword evidence="8" id="KW-0732">Signal</keyword>
<keyword evidence="19" id="KW-1185">Reference proteome</keyword>
<dbReference type="Proteomes" id="UP000830375">
    <property type="component" value="Unassembled WGS sequence"/>
</dbReference>
<accession>A0ABQ8LLY5</accession>
<evidence type="ECO:0000256" key="6">
    <source>
        <dbReference type="ARBA" id="ARBA00022530"/>
    </source>
</evidence>
<dbReference type="InterPro" id="IPR001839">
    <property type="entry name" value="TGF-b_C"/>
</dbReference>
<dbReference type="PROSITE" id="PS00250">
    <property type="entry name" value="TGF_BETA_1"/>
    <property type="match status" value="1"/>
</dbReference>
<evidence type="ECO:0000256" key="13">
    <source>
        <dbReference type="ARBA" id="ARBA00023212"/>
    </source>
</evidence>
<keyword evidence="12" id="KW-0325">Glycoprotein</keyword>
<dbReference type="Pfam" id="PF00019">
    <property type="entry name" value="TGF_beta"/>
    <property type="match status" value="1"/>
</dbReference>
<dbReference type="PANTHER" id="PTHR11848">
    <property type="entry name" value="TGF-BETA FAMILY"/>
    <property type="match status" value="1"/>
</dbReference>
<evidence type="ECO:0000256" key="3">
    <source>
        <dbReference type="ARBA" id="ARBA00006656"/>
    </source>
</evidence>
<keyword evidence="6" id="KW-0272">Extracellular matrix</keyword>
<dbReference type="PROSITE" id="PS51381">
    <property type="entry name" value="C2_B9"/>
    <property type="match status" value="1"/>
</dbReference>
<evidence type="ECO:0000256" key="8">
    <source>
        <dbReference type="ARBA" id="ARBA00022729"/>
    </source>
</evidence>
<keyword evidence="10 16" id="KW-0339">Growth factor</keyword>
<dbReference type="Pfam" id="PF07162">
    <property type="entry name" value="B9-C2"/>
    <property type="match status" value="1"/>
</dbReference>
<comment type="similarity">
    <text evidence="3 16">Belongs to the TGF-beta family.</text>
</comment>
<gene>
    <name evidence="18" type="ORF">H4Q32_019465</name>
</gene>
<dbReference type="PRINTS" id="PR01423">
    <property type="entry name" value="TGFBETA"/>
</dbReference>
<dbReference type="InterPro" id="IPR001111">
    <property type="entry name" value="TGF-b_propeptide"/>
</dbReference>
<dbReference type="Gene3D" id="2.60.120.970">
    <property type="match status" value="1"/>
</dbReference>
<name>A0ABQ8LLY5_LABRO</name>
<dbReference type="Gene3D" id="2.10.90.10">
    <property type="entry name" value="Cystine-knot cytokines"/>
    <property type="match status" value="1"/>
</dbReference>
<organism evidence="18 19">
    <name type="scientific">Labeo rohita</name>
    <name type="common">Indian major carp</name>
    <name type="synonym">Cyprinus rohita</name>
    <dbReference type="NCBI Taxonomy" id="84645"/>
    <lineage>
        <taxon>Eukaryota</taxon>
        <taxon>Metazoa</taxon>
        <taxon>Chordata</taxon>
        <taxon>Craniata</taxon>
        <taxon>Vertebrata</taxon>
        <taxon>Euteleostomi</taxon>
        <taxon>Actinopterygii</taxon>
        <taxon>Neopterygii</taxon>
        <taxon>Teleostei</taxon>
        <taxon>Ostariophysi</taxon>
        <taxon>Cypriniformes</taxon>
        <taxon>Cyprinidae</taxon>
        <taxon>Labeoninae</taxon>
        <taxon>Labeonini</taxon>
        <taxon>Labeo</taxon>
    </lineage>
</organism>
<evidence type="ECO:0000256" key="11">
    <source>
        <dbReference type="ARBA" id="ARBA00023157"/>
    </source>
</evidence>
<dbReference type="InterPro" id="IPR016319">
    <property type="entry name" value="TGF-beta"/>
</dbReference>
<keyword evidence="13" id="KW-0206">Cytoskeleton</keyword>
<evidence type="ECO:0000256" key="7">
    <source>
        <dbReference type="ARBA" id="ARBA00022685"/>
    </source>
</evidence>
<evidence type="ECO:0000256" key="10">
    <source>
        <dbReference type="ARBA" id="ARBA00023030"/>
    </source>
</evidence>